<gene>
    <name evidence="1" type="ORF">EXH44_00180</name>
</gene>
<keyword evidence="2" id="KW-1185">Reference proteome</keyword>
<dbReference type="KEGG" id="aio:EXH44_00180"/>
<proteinExistence type="predicted"/>
<dbReference type="Proteomes" id="UP000294444">
    <property type="component" value="Chromosome"/>
</dbReference>
<organism evidence="1 2">
    <name type="scientific">Actinobacillus indolicus</name>
    <dbReference type="NCBI Taxonomy" id="51049"/>
    <lineage>
        <taxon>Bacteria</taxon>
        <taxon>Pseudomonadati</taxon>
        <taxon>Pseudomonadota</taxon>
        <taxon>Gammaproteobacteria</taxon>
        <taxon>Pasteurellales</taxon>
        <taxon>Pasteurellaceae</taxon>
        <taxon>Actinobacillus</taxon>
    </lineage>
</organism>
<evidence type="ECO:0000313" key="2">
    <source>
        <dbReference type="Proteomes" id="UP000294444"/>
    </source>
</evidence>
<dbReference type="RefSeq" id="WP_162855776.1">
    <property type="nucleotide sequence ID" value="NZ_CP038145.1"/>
</dbReference>
<accession>A0A4P7CHM9</accession>
<dbReference type="AlphaFoldDB" id="A0A4P7CHM9"/>
<dbReference type="EMBL" id="CP038145">
    <property type="protein sequence ID" value="QBQ62757.1"/>
    <property type="molecule type" value="Genomic_DNA"/>
</dbReference>
<sequence length="297" mass="34705">MSVNKVLEKLLLNAKQSIQLGVEDYQLSIDDDKRKISAIRNFLAGLLLLYKYKLVHYARENEDPYMYIRIGNDRTVPPNKTINVKGIKGNLIALNIYIDAQKLDNLVSNRNKIEHFTMLNDIDISLLVFQSFHLFSEFYDNYIYPDNNLDLKDFIDSDIYEVLLENESVVLSRLKKFKERIENIDFPNNTILDMLKDSNEDRIKCPYCFSLMVKDIKREYESLELECEHCEKTFDIYDLLGVTHKAILDGDDPRSECPECYAFDVVGGVCLACGYELDPDRDYESEARMIYLFNKND</sequence>
<reference evidence="1 2" key="1">
    <citation type="submission" date="2019-03" db="EMBL/GenBank/DDBJ databases">
        <authorList>
            <person name="Che Y."/>
            <person name="Zhou L."/>
        </authorList>
    </citation>
    <scope>NUCLEOTIDE SEQUENCE [LARGE SCALE GENOMIC DNA]</scope>
    <source>
        <strain evidence="1 2">AIFJ1607</strain>
    </source>
</reference>
<protein>
    <submittedName>
        <fullName evidence="1">Uncharacterized protein</fullName>
    </submittedName>
</protein>
<evidence type="ECO:0000313" key="1">
    <source>
        <dbReference type="EMBL" id="QBQ62757.1"/>
    </source>
</evidence>
<name>A0A4P7CHM9_9PAST</name>